<name>A0AAE3XCR1_9DEIO</name>
<gene>
    <name evidence="2" type="ORF">J2Y00_002061</name>
</gene>
<evidence type="ECO:0000256" key="1">
    <source>
        <dbReference type="SAM" id="MobiDB-lite"/>
    </source>
</evidence>
<protein>
    <submittedName>
        <fullName evidence="2">Uncharacterized protein</fullName>
    </submittedName>
</protein>
<feature type="compositionally biased region" description="Basic and acidic residues" evidence="1">
    <location>
        <begin position="103"/>
        <end position="122"/>
    </location>
</feature>
<dbReference type="EMBL" id="JAVDQK010000004">
    <property type="protein sequence ID" value="MDR6218498.1"/>
    <property type="molecule type" value="Genomic_DNA"/>
</dbReference>
<sequence>MEYVKLSELIQNLRHPERAEEFVRQVRQEVRSGQLRGVLVDGTINLPYGRKTQSAREMLLEHTPILNAWFDMVNSSMKPKRRTEYPDADAILSGRVDFNEQLGKTREELAERRPPKSSKQDS</sequence>
<reference evidence="2" key="1">
    <citation type="submission" date="2023-07" db="EMBL/GenBank/DDBJ databases">
        <title>Sorghum-associated microbial communities from plants grown in Nebraska, USA.</title>
        <authorList>
            <person name="Schachtman D."/>
        </authorList>
    </citation>
    <scope>NUCLEOTIDE SEQUENCE</scope>
    <source>
        <strain evidence="2">BE330</strain>
    </source>
</reference>
<organism evidence="2 3">
    <name type="scientific">Deinococcus soli</name>
    <name type="common">ex Cha et al. 2016</name>
    <dbReference type="NCBI Taxonomy" id="1309411"/>
    <lineage>
        <taxon>Bacteria</taxon>
        <taxon>Thermotogati</taxon>
        <taxon>Deinococcota</taxon>
        <taxon>Deinococci</taxon>
        <taxon>Deinococcales</taxon>
        <taxon>Deinococcaceae</taxon>
        <taxon>Deinococcus</taxon>
    </lineage>
</organism>
<proteinExistence type="predicted"/>
<comment type="caution">
    <text evidence="2">The sequence shown here is derived from an EMBL/GenBank/DDBJ whole genome shotgun (WGS) entry which is preliminary data.</text>
</comment>
<dbReference type="AlphaFoldDB" id="A0AAE3XCR1"/>
<evidence type="ECO:0000313" key="2">
    <source>
        <dbReference type="EMBL" id="MDR6218498.1"/>
    </source>
</evidence>
<evidence type="ECO:0000313" key="3">
    <source>
        <dbReference type="Proteomes" id="UP001185331"/>
    </source>
</evidence>
<dbReference type="Proteomes" id="UP001185331">
    <property type="component" value="Unassembled WGS sequence"/>
</dbReference>
<accession>A0AAE3XCR1</accession>
<feature type="region of interest" description="Disordered" evidence="1">
    <location>
        <begin position="102"/>
        <end position="122"/>
    </location>
</feature>
<dbReference type="RefSeq" id="WP_309855038.1">
    <property type="nucleotide sequence ID" value="NZ_JAVDQJ010000005.1"/>
</dbReference>